<dbReference type="EMBL" id="JALAZD010000004">
    <property type="protein sequence ID" value="MCI0129095.1"/>
    <property type="molecule type" value="Genomic_DNA"/>
</dbReference>
<evidence type="ECO:0000313" key="2">
    <source>
        <dbReference type="Proteomes" id="UP001156140"/>
    </source>
</evidence>
<dbReference type="AlphaFoldDB" id="A0AA41QQZ7"/>
<reference evidence="1" key="1">
    <citation type="submission" date="2022-03" db="EMBL/GenBank/DDBJ databases">
        <title>The complete genome sequence of a Methyloterrigena soli.</title>
        <authorList>
            <person name="Zi Z."/>
        </authorList>
    </citation>
    <scope>NUCLEOTIDE SEQUENCE</scope>
    <source>
        <strain evidence="1">M48</strain>
    </source>
</reference>
<dbReference type="RefSeq" id="WP_281737061.1">
    <property type="nucleotide sequence ID" value="NZ_JAKETQ010000004.1"/>
</dbReference>
<keyword evidence="2" id="KW-1185">Reference proteome</keyword>
<sequence length="270" mass="29590">MPFIYMEDGGKCLMIGDEMAVWDKPASGDKFAPYKHPEQHLKAVYFHSKNDYYAEAASASVPVTHAAYPASAAVSYDPSALALTPVTIYPDTYTSSRVLMTHGLGYVPKFLIADENYNELPASAPIQYANNENGGTRFVRHYATTTQIVQVEYVVPGIGAMASLSKTYRVVVFRKPQADPSKPVFQAKRDGNVLIAGRGKVDYSEKHLRLADAGETAFHMPTEPVYDINNGQVRYVRSGGFWIESVAVRGATVIRYGGSLTSVDYLSVVA</sequence>
<accession>A0AA41QQZ7</accession>
<comment type="caution">
    <text evidence="1">The sequence shown here is derived from an EMBL/GenBank/DDBJ whole genome shotgun (WGS) entry which is preliminary data.</text>
</comment>
<protein>
    <submittedName>
        <fullName evidence="1">Uncharacterized protein</fullName>
    </submittedName>
</protein>
<organism evidence="1 2">
    <name type="scientific">Paradevosia shaoguanensis</name>
    <dbReference type="NCBI Taxonomy" id="1335043"/>
    <lineage>
        <taxon>Bacteria</taxon>
        <taxon>Pseudomonadati</taxon>
        <taxon>Pseudomonadota</taxon>
        <taxon>Alphaproteobacteria</taxon>
        <taxon>Hyphomicrobiales</taxon>
        <taxon>Devosiaceae</taxon>
        <taxon>Paradevosia</taxon>
    </lineage>
</organism>
<proteinExistence type="predicted"/>
<name>A0AA41QQZ7_9HYPH</name>
<gene>
    <name evidence="1" type="ORF">ML536_19860</name>
</gene>
<evidence type="ECO:0000313" key="1">
    <source>
        <dbReference type="EMBL" id="MCI0129095.1"/>
    </source>
</evidence>
<dbReference type="Proteomes" id="UP001156140">
    <property type="component" value="Unassembled WGS sequence"/>
</dbReference>